<dbReference type="Gene3D" id="3.30.70.2450">
    <property type="match status" value="1"/>
</dbReference>
<keyword evidence="2" id="KW-0285">Flavoprotein</keyword>
<dbReference type="Gene3D" id="3.50.50.60">
    <property type="entry name" value="FAD/NAD(P)-binding domain"/>
    <property type="match status" value="1"/>
</dbReference>
<comment type="cofactor">
    <cofactor evidence="1">
        <name>FAD</name>
        <dbReference type="ChEBI" id="CHEBI:57692"/>
    </cofactor>
</comment>
<dbReference type="RefSeq" id="WP_105788803.1">
    <property type="nucleotide sequence ID" value="NZ_CADERF010000001.1"/>
</dbReference>
<reference evidence="5" key="1">
    <citation type="submission" date="2021-04" db="EMBL/GenBank/DDBJ databases">
        <title>A collection of bacterial strains from the Burkholderia cepacia Research Laboratory and Repository.</title>
        <authorList>
            <person name="Lipuma J."/>
            <person name="Spilker T."/>
        </authorList>
    </citation>
    <scope>NUCLEOTIDE SEQUENCE</scope>
    <source>
        <strain evidence="5">AU36012</strain>
    </source>
</reference>
<dbReference type="InterPro" id="IPR002938">
    <property type="entry name" value="FAD-bd"/>
</dbReference>
<dbReference type="PANTHER" id="PTHR43004">
    <property type="entry name" value="TRK SYSTEM POTASSIUM UPTAKE PROTEIN"/>
    <property type="match status" value="1"/>
</dbReference>
<evidence type="ECO:0000256" key="3">
    <source>
        <dbReference type="ARBA" id="ARBA00022827"/>
    </source>
</evidence>
<dbReference type="AlphaFoldDB" id="A0AA41JJ32"/>
<keyword evidence="5" id="KW-0503">Monooxygenase</keyword>
<evidence type="ECO:0000259" key="4">
    <source>
        <dbReference type="Pfam" id="PF01494"/>
    </source>
</evidence>
<dbReference type="InterPro" id="IPR036188">
    <property type="entry name" value="FAD/NAD-bd_sf"/>
</dbReference>
<keyword evidence="5" id="KW-0560">Oxidoreductase</keyword>
<dbReference type="Gene3D" id="3.40.30.120">
    <property type="match status" value="1"/>
</dbReference>
<comment type="caution">
    <text evidence="5">The sequence shown here is derived from an EMBL/GenBank/DDBJ whole genome shotgun (WGS) entry which is preliminary data.</text>
</comment>
<dbReference type="GO" id="GO:0071949">
    <property type="term" value="F:FAD binding"/>
    <property type="evidence" value="ECO:0007669"/>
    <property type="project" value="InterPro"/>
</dbReference>
<dbReference type="InterPro" id="IPR050641">
    <property type="entry name" value="RIFMO-like"/>
</dbReference>
<dbReference type="Pfam" id="PF01494">
    <property type="entry name" value="FAD_binding_3"/>
    <property type="match status" value="1"/>
</dbReference>
<dbReference type="PRINTS" id="PR00420">
    <property type="entry name" value="RNGMNOXGNASE"/>
</dbReference>
<protein>
    <submittedName>
        <fullName evidence="5">FAD-dependent monooxygenase</fullName>
    </submittedName>
</protein>
<name>A0AA41JJ32_9BURK</name>
<dbReference type="GO" id="GO:0016709">
    <property type="term" value="F:oxidoreductase activity, acting on paired donors, with incorporation or reduction of molecular oxygen, NAD(P)H as one donor, and incorporation of one atom of oxygen"/>
    <property type="evidence" value="ECO:0007669"/>
    <property type="project" value="UniProtKB-ARBA"/>
</dbReference>
<dbReference type="Proteomes" id="UP000682266">
    <property type="component" value="Unassembled WGS sequence"/>
</dbReference>
<gene>
    <name evidence="5" type="ORF">KDW93_10485</name>
</gene>
<feature type="domain" description="FAD-binding" evidence="4">
    <location>
        <begin position="3"/>
        <end position="342"/>
    </location>
</feature>
<keyword evidence="3" id="KW-0274">FAD</keyword>
<evidence type="ECO:0000313" key="6">
    <source>
        <dbReference type="Proteomes" id="UP000682266"/>
    </source>
</evidence>
<evidence type="ECO:0000256" key="2">
    <source>
        <dbReference type="ARBA" id="ARBA00022630"/>
    </source>
</evidence>
<sequence length="543" mass="58954">MNDILVVGAGPVGLMAAAYLQRLGVAFDIVDPKPGPVTESRALGIHARTLEFLHFLGLDETFIRAGRATRYMRFHRPDRELFSLDFEVLRDETDYPFYLILPQSRTEAFLAAHLEAQGVAPEWGVGLESLVQDVDGVDVVLRHAAGGGETRRYRYVIGADGANSAVRAAVGIEFEGATYPAKFLLAEAEIGEQRLDTDSTHVFIGDSTTVAVIPQPGRQFRIVGPDFTRDEGAAEQLDFAQFSRFLEKNRLFGGWSFHSPSRVMGYRMHKRVAARFREGRVFLAGDAAHIHSPAGGQGMNTGIHDAVNLAWKLALVLRHRAAPALLDTYEDERRRVANEVVASTDRAMMMVTRPGPLVRLAMFALGPIALRFRQPVSMIAAMAQLRLGYRGTRFGHGAAAALQAGDRMPRIAVGRLQVTLDAFTGGRFVLFLTGPASDSAEALAAARLVARHLPLVCWAICADRHFHAGPADDVIRFPDSAAMHDRLGGLVAVLCRPDGYVLATDVSTGLPNALASVRALMGQIGAAGTEPARDDALPAYRTI</sequence>
<dbReference type="EMBL" id="JAGSVG010000007">
    <property type="protein sequence ID" value="MBR8129398.1"/>
    <property type="molecule type" value="Genomic_DNA"/>
</dbReference>
<accession>A0AA41JJ32</accession>
<evidence type="ECO:0000256" key="1">
    <source>
        <dbReference type="ARBA" id="ARBA00001974"/>
    </source>
</evidence>
<dbReference type="SUPFAM" id="SSF51905">
    <property type="entry name" value="FAD/NAD(P)-binding domain"/>
    <property type="match status" value="1"/>
</dbReference>
<organism evidence="5 6">
    <name type="scientific">Burkholderia ambifaria</name>
    <dbReference type="NCBI Taxonomy" id="152480"/>
    <lineage>
        <taxon>Bacteria</taxon>
        <taxon>Pseudomonadati</taxon>
        <taxon>Pseudomonadota</taxon>
        <taxon>Betaproteobacteria</taxon>
        <taxon>Burkholderiales</taxon>
        <taxon>Burkholderiaceae</taxon>
        <taxon>Burkholderia</taxon>
        <taxon>Burkholderia cepacia complex</taxon>
    </lineage>
</organism>
<proteinExistence type="predicted"/>
<dbReference type="PANTHER" id="PTHR43004:SF19">
    <property type="entry name" value="BINDING MONOOXYGENASE, PUTATIVE (JCVI)-RELATED"/>
    <property type="match status" value="1"/>
</dbReference>
<evidence type="ECO:0000313" key="5">
    <source>
        <dbReference type="EMBL" id="MBR8129398.1"/>
    </source>
</evidence>